<evidence type="ECO:0000313" key="1">
    <source>
        <dbReference type="EMBL" id="GAF99715.1"/>
    </source>
</evidence>
<proteinExistence type="predicted"/>
<sequence length="73" mass="8740">MRGGEMNAEHTYKHLMKESRKYLANIIKKYGRAKSDKEKLRRVLLTYKHFVRIAAKLCVLHEDMENGKFEEEK</sequence>
<reference evidence="1" key="1">
    <citation type="journal article" date="2014" name="Front. Microbiol.">
        <title>High frequency of phylogenetically diverse reductive dehalogenase-homologous genes in deep subseafloor sedimentary metagenomes.</title>
        <authorList>
            <person name="Kawai M."/>
            <person name="Futagami T."/>
            <person name="Toyoda A."/>
            <person name="Takaki Y."/>
            <person name="Nishi S."/>
            <person name="Hori S."/>
            <person name="Arai W."/>
            <person name="Tsubouchi T."/>
            <person name="Morono Y."/>
            <person name="Uchiyama I."/>
            <person name="Ito T."/>
            <person name="Fujiyama A."/>
            <person name="Inagaki F."/>
            <person name="Takami H."/>
        </authorList>
    </citation>
    <scope>NUCLEOTIDE SEQUENCE</scope>
    <source>
        <strain evidence="1">Expedition CK06-06</strain>
    </source>
</reference>
<organism evidence="1">
    <name type="scientific">marine sediment metagenome</name>
    <dbReference type="NCBI Taxonomy" id="412755"/>
    <lineage>
        <taxon>unclassified sequences</taxon>
        <taxon>metagenomes</taxon>
        <taxon>ecological metagenomes</taxon>
    </lineage>
</organism>
<protein>
    <submittedName>
        <fullName evidence="1">Uncharacterized protein</fullName>
    </submittedName>
</protein>
<name>X0VGN8_9ZZZZ</name>
<dbReference type="AlphaFoldDB" id="X0VGN8"/>
<dbReference type="EMBL" id="BARS01028863">
    <property type="protein sequence ID" value="GAF99715.1"/>
    <property type="molecule type" value="Genomic_DNA"/>
</dbReference>
<accession>X0VGN8</accession>
<gene>
    <name evidence="1" type="ORF">S01H1_45197</name>
</gene>
<comment type="caution">
    <text evidence="1">The sequence shown here is derived from an EMBL/GenBank/DDBJ whole genome shotgun (WGS) entry which is preliminary data.</text>
</comment>